<accession>A0A5B8MGK4</accession>
<dbReference type="Pfam" id="PF00009">
    <property type="entry name" value="GTP_EFTU"/>
    <property type="match status" value="1"/>
</dbReference>
<name>A0A5B8MGK4_9CHLO</name>
<dbReference type="CDD" id="cd16261">
    <property type="entry name" value="EF2_snRNP_III"/>
    <property type="match status" value="1"/>
</dbReference>
<dbReference type="SUPFAM" id="SSF54980">
    <property type="entry name" value="EF-G C-terminal domain-like"/>
    <property type="match status" value="2"/>
</dbReference>
<dbReference type="PANTHER" id="PTHR42908:SF3">
    <property type="entry name" value="ELONGATION FACTOR-LIKE GTPASE 1"/>
    <property type="match status" value="1"/>
</dbReference>
<dbReference type="Gene3D" id="3.40.50.300">
    <property type="entry name" value="P-loop containing nucleotide triphosphate hydrolases"/>
    <property type="match status" value="1"/>
</dbReference>
<dbReference type="Pfam" id="PF14492">
    <property type="entry name" value="EFG_III"/>
    <property type="match status" value="1"/>
</dbReference>
<dbReference type="InterPro" id="IPR009000">
    <property type="entry name" value="Transl_B-barrel_sf"/>
</dbReference>
<dbReference type="FunFam" id="3.30.70.870:FF:000002">
    <property type="entry name" value="Translation elongation factor 2"/>
    <property type="match status" value="1"/>
</dbReference>
<dbReference type="Gene3D" id="3.90.1430.10">
    <property type="entry name" value="Yeast translation eEF2 (G' domain)"/>
    <property type="match status" value="1"/>
</dbReference>
<keyword evidence="1" id="KW-0547">Nucleotide-binding</keyword>
<dbReference type="GO" id="GO:1990904">
    <property type="term" value="C:ribonucleoprotein complex"/>
    <property type="evidence" value="ECO:0007669"/>
    <property type="project" value="TreeGrafter"/>
</dbReference>
<dbReference type="Gene3D" id="3.30.70.870">
    <property type="entry name" value="Elongation Factor G (Translational Gtpase), domain 3"/>
    <property type="match status" value="1"/>
</dbReference>
<dbReference type="GO" id="GO:0042256">
    <property type="term" value="P:cytosolic ribosome assembly"/>
    <property type="evidence" value="ECO:0007669"/>
    <property type="project" value="TreeGrafter"/>
</dbReference>
<dbReference type="FunFam" id="3.40.50.300:FF:000746">
    <property type="entry name" value="Ribosome assembly protein 1"/>
    <property type="match status" value="1"/>
</dbReference>
<evidence type="ECO:0000259" key="3">
    <source>
        <dbReference type="PROSITE" id="PS51722"/>
    </source>
</evidence>
<dbReference type="GO" id="GO:0043022">
    <property type="term" value="F:ribosome binding"/>
    <property type="evidence" value="ECO:0007669"/>
    <property type="project" value="TreeGrafter"/>
</dbReference>
<dbReference type="GO" id="GO:0005525">
    <property type="term" value="F:GTP binding"/>
    <property type="evidence" value="ECO:0007669"/>
    <property type="project" value="UniProtKB-KW"/>
</dbReference>
<dbReference type="GO" id="GO:0003924">
    <property type="term" value="F:GTPase activity"/>
    <property type="evidence" value="ECO:0007669"/>
    <property type="project" value="InterPro"/>
</dbReference>
<dbReference type="GO" id="GO:0005829">
    <property type="term" value="C:cytosol"/>
    <property type="evidence" value="ECO:0007669"/>
    <property type="project" value="TreeGrafter"/>
</dbReference>
<dbReference type="InterPro" id="IPR020568">
    <property type="entry name" value="Ribosomal_Su5_D2-typ_SF"/>
</dbReference>
<dbReference type="Gene3D" id="3.30.230.10">
    <property type="match status" value="1"/>
</dbReference>
<dbReference type="SUPFAM" id="SSF50447">
    <property type="entry name" value="Translation proteins"/>
    <property type="match status" value="1"/>
</dbReference>
<dbReference type="InterPro" id="IPR005225">
    <property type="entry name" value="Small_GTP-bd"/>
</dbReference>
<dbReference type="InterPro" id="IPR041095">
    <property type="entry name" value="EFG_II"/>
</dbReference>
<dbReference type="Proteomes" id="UP000316726">
    <property type="component" value="Chromosome 3"/>
</dbReference>
<dbReference type="PROSITE" id="PS51722">
    <property type="entry name" value="G_TR_2"/>
    <property type="match status" value="1"/>
</dbReference>
<gene>
    <name evidence="4" type="ORF">A3770_03p20450</name>
</gene>
<dbReference type="STRING" id="1764295.A0A5B8MGK4"/>
<feature type="domain" description="Tr-type G" evidence="3">
    <location>
        <begin position="18"/>
        <end position="365"/>
    </location>
</feature>
<evidence type="ECO:0000256" key="2">
    <source>
        <dbReference type="ARBA" id="ARBA00023134"/>
    </source>
</evidence>
<dbReference type="PANTHER" id="PTHR42908">
    <property type="entry name" value="TRANSLATION ELONGATION FACTOR-RELATED"/>
    <property type="match status" value="1"/>
</dbReference>
<dbReference type="CDD" id="cd01885">
    <property type="entry name" value="EF2"/>
    <property type="match status" value="1"/>
</dbReference>
<dbReference type="InterPro" id="IPR035647">
    <property type="entry name" value="EFG_III/V"/>
</dbReference>
<reference evidence="4 5" key="1">
    <citation type="submission" date="2018-07" db="EMBL/GenBank/DDBJ databases">
        <title>The complete nuclear genome of the prasinophyte Chloropicon primus (CCMP1205).</title>
        <authorList>
            <person name="Pombert J.-F."/>
            <person name="Otis C."/>
            <person name="Turmel M."/>
            <person name="Lemieux C."/>
        </authorList>
    </citation>
    <scope>NUCLEOTIDE SEQUENCE [LARGE SCALE GENOMIC DNA]</scope>
    <source>
        <strain evidence="4 5">CCMP1205</strain>
    </source>
</reference>
<dbReference type="PRINTS" id="PR00315">
    <property type="entry name" value="ELONGATNFCT"/>
</dbReference>
<dbReference type="SMART" id="SM00838">
    <property type="entry name" value="EFG_C"/>
    <property type="match status" value="1"/>
</dbReference>
<dbReference type="InterPro" id="IPR004161">
    <property type="entry name" value="EFTu-like_2"/>
</dbReference>
<evidence type="ECO:0000313" key="4">
    <source>
        <dbReference type="EMBL" id="QDZ19527.1"/>
    </source>
</evidence>
<dbReference type="EMBL" id="CP031036">
    <property type="protein sequence ID" value="QDZ19527.1"/>
    <property type="molecule type" value="Genomic_DNA"/>
</dbReference>
<keyword evidence="2" id="KW-0342">GTP-binding</keyword>
<proteinExistence type="predicted"/>
<evidence type="ECO:0000313" key="5">
    <source>
        <dbReference type="Proteomes" id="UP000316726"/>
    </source>
</evidence>
<dbReference type="NCBIfam" id="TIGR00231">
    <property type="entry name" value="small_GTP"/>
    <property type="match status" value="1"/>
</dbReference>
<dbReference type="Pfam" id="PF03144">
    <property type="entry name" value="GTP_EFTU_D2"/>
    <property type="match status" value="1"/>
</dbReference>
<sequence>MGSKTPPQPRKGLLYQPERIRNMCILAHVDHGKTTLSDYLIASNGYVHPKLAGKQRFLDWREEEQTRGITMKSSSIALLHVPRGENGEPSESEKFIVNLIDSPGHVDFCSEVSSAARLADGALLVVDAIEGVCVQTHAVIRQALSEKVKLCLVINKLDRLIDELKFSTLETYVRLVTIIHDVNNVVSSFTSEKYIESQDDEDPLVFDVSREIDDDKMLFSPSRGNVAFACSLEGWAFRLNDFAKLYAKKLNCNSESLQKALWGPYTYNAKTKKVTKIKASEEHKKPMFVQMVLDPIWQSYQILELQDNHATAVRDLSRKLGISIQEKEIQRLEPVKMLQLLLSRWLPLCDSVMSMVIEHLPNTQMGAKARFNALLNTPGGEQMSSEIEETISKFRFEPEDEEIVGFVSKMIVVPTASLPQDFQNSDSENTYLAFGRIFAGTLKVGQTIHVLSPKYSPRSPDEGRQEVVVTGLFLMKGRDIDALPAAGAGNMVAIAGLGEAIHRSATLSSTTRMYPFSPMTYQSAPILRKAVEPKNPADLQVLTRGLKLLYKADPFVEIESSKEGEHIICAAGEVHMESCIKELTESFARIEILTSPPLVTFKETVRNEVSFHKGLTTQNGMCSFVVKTSYVSDDVAKLIMGDKQGLSEALSSVGREEADPSQKLETVKALEEIQSSGDSSLEAGKIWSLGPEYVGPNLLCTGSIVLVSGEEAGEKVVAGSIGKPLISEKLRISSQKGNDKGSDPGFASPLGDGSAMKAVSSILSTLEDGIKSAFQMVTAAGPMCDEALYGVVFTVDVEVNQRKLTEYSEGGLASTNFGPLSGQVISACKESLRGAIMTSSPRLVEAYLRCDILTSSTGLAGTYASIGSRQGYVVREDMREGSDIFLIKAFLPLADSFGFVDELRKRSSGISSATLSFSHWRCNEEDPYFVPKTEEEREEHGEISVLKNRSRKLLDGVRKRKGLLVEEKLVASATKQRTLAKKV</sequence>
<dbReference type="Pfam" id="PF00679">
    <property type="entry name" value="EFG_C"/>
    <property type="match status" value="1"/>
</dbReference>
<dbReference type="SUPFAM" id="SSF54211">
    <property type="entry name" value="Ribosomal protein S5 domain 2-like"/>
    <property type="match status" value="1"/>
</dbReference>
<dbReference type="InterPro" id="IPR027417">
    <property type="entry name" value="P-loop_NTPase"/>
</dbReference>
<dbReference type="OrthoDB" id="364892at2759"/>
<keyword evidence="5" id="KW-1185">Reference proteome</keyword>
<organism evidence="4 5">
    <name type="scientific">Chloropicon primus</name>
    <dbReference type="NCBI Taxonomy" id="1764295"/>
    <lineage>
        <taxon>Eukaryota</taxon>
        <taxon>Viridiplantae</taxon>
        <taxon>Chlorophyta</taxon>
        <taxon>Chloropicophyceae</taxon>
        <taxon>Chloropicales</taxon>
        <taxon>Chloropicaceae</taxon>
        <taxon>Chloropicon</taxon>
    </lineage>
</organism>
<evidence type="ECO:0000256" key="1">
    <source>
        <dbReference type="ARBA" id="ARBA00022741"/>
    </source>
</evidence>
<dbReference type="InterPro" id="IPR014721">
    <property type="entry name" value="Ribsml_uS5_D2-typ_fold_subgr"/>
</dbReference>
<dbReference type="InterPro" id="IPR000640">
    <property type="entry name" value="EFG_V-like"/>
</dbReference>
<keyword evidence="4" id="KW-0378">Hydrolase</keyword>
<protein>
    <submittedName>
        <fullName evidence="4">P-loop-containing nucleoside triphosphate hydrolase</fullName>
    </submittedName>
</protein>
<dbReference type="CDD" id="cd16268">
    <property type="entry name" value="EF2_II"/>
    <property type="match status" value="1"/>
</dbReference>
<dbReference type="SUPFAM" id="SSF52540">
    <property type="entry name" value="P-loop containing nucleoside triphosphate hydrolases"/>
    <property type="match status" value="1"/>
</dbReference>
<dbReference type="Gene3D" id="2.40.30.10">
    <property type="entry name" value="Translation factors"/>
    <property type="match status" value="1"/>
</dbReference>
<dbReference type="Gene3D" id="3.30.70.240">
    <property type="match status" value="1"/>
</dbReference>
<dbReference type="AlphaFoldDB" id="A0A5B8MGK4"/>
<dbReference type="InterPro" id="IPR000795">
    <property type="entry name" value="T_Tr_GTP-bd_dom"/>
</dbReference>